<evidence type="ECO:0000313" key="6">
    <source>
        <dbReference type="EMBL" id="MCG6658037.1"/>
    </source>
</evidence>
<dbReference type="PROSITE" id="PS50113">
    <property type="entry name" value="PAC"/>
    <property type="match status" value="1"/>
</dbReference>
<keyword evidence="7" id="KW-1185">Reference proteome</keyword>
<feature type="domain" description="PAS" evidence="2">
    <location>
        <begin position="172"/>
        <end position="220"/>
    </location>
</feature>
<dbReference type="InterPro" id="IPR000014">
    <property type="entry name" value="PAS"/>
</dbReference>
<keyword evidence="1" id="KW-1133">Transmembrane helix</keyword>
<accession>A0ABS9P8D0</accession>
<organism evidence="6 7">
    <name type="scientific">Billgrantia campisalis</name>
    <dbReference type="NCBI Taxonomy" id="74661"/>
    <lineage>
        <taxon>Bacteria</taxon>
        <taxon>Pseudomonadati</taxon>
        <taxon>Pseudomonadota</taxon>
        <taxon>Gammaproteobacteria</taxon>
        <taxon>Oceanospirillales</taxon>
        <taxon>Halomonadaceae</taxon>
        <taxon>Billgrantia</taxon>
    </lineage>
</organism>
<name>A0ABS9P8D0_9GAMM</name>
<dbReference type="SMART" id="SM00052">
    <property type="entry name" value="EAL"/>
    <property type="match status" value="1"/>
</dbReference>
<dbReference type="SUPFAM" id="SSF55785">
    <property type="entry name" value="PYP-like sensor domain (PAS domain)"/>
    <property type="match status" value="2"/>
</dbReference>
<dbReference type="SUPFAM" id="SSF55073">
    <property type="entry name" value="Nucleotide cyclase"/>
    <property type="match status" value="1"/>
</dbReference>
<feature type="domain" description="GGDEF" evidence="5">
    <location>
        <begin position="331"/>
        <end position="469"/>
    </location>
</feature>
<dbReference type="InterPro" id="IPR001633">
    <property type="entry name" value="EAL_dom"/>
</dbReference>
<dbReference type="PROSITE" id="PS50887">
    <property type="entry name" value="GGDEF"/>
    <property type="match status" value="1"/>
</dbReference>
<dbReference type="NCBIfam" id="TIGR00254">
    <property type="entry name" value="GGDEF"/>
    <property type="match status" value="1"/>
</dbReference>
<dbReference type="PROSITE" id="PS50883">
    <property type="entry name" value="EAL"/>
    <property type="match status" value="1"/>
</dbReference>
<dbReference type="Pfam" id="PF00990">
    <property type="entry name" value="GGDEF"/>
    <property type="match status" value="1"/>
</dbReference>
<dbReference type="EMBL" id="JABFUC010000007">
    <property type="protein sequence ID" value="MCG6658037.1"/>
    <property type="molecule type" value="Genomic_DNA"/>
</dbReference>
<keyword evidence="1" id="KW-0812">Transmembrane</keyword>
<dbReference type="SUPFAM" id="SSF141868">
    <property type="entry name" value="EAL domain-like"/>
    <property type="match status" value="1"/>
</dbReference>
<dbReference type="Gene3D" id="3.30.450.20">
    <property type="entry name" value="PAS domain"/>
    <property type="match status" value="2"/>
</dbReference>
<evidence type="ECO:0000259" key="5">
    <source>
        <dbReference type="PROSITE" id="PS50887"/>
    </source>
</evidence>
<evidence type="ECO:0000256" key="1">
    <source>
        <dbReference type="SAM" id="Phobius"/>
    </source>
</evidence>
<gene>
    <name evidence="6" type="ORF">HOP52_09750</name>
</gene>
<dbReference type="CDD" id="cd00130">
    <property type="entry name" value="PAS"/>
    <property type="match status" value="1"/>
</dbReference>
<dbReference type="CDD" id="cd01949">
    <property type="entry name" value="GGDEF"/>
    <property type="match status" value="1"/>
</dbReference>
<evidence type="ECO:0000313" key="7">
    <source>
        <dbReference type="Proteomes" id="UP000814385"/>
    </source>
</evidence>
<proteinExistence type="predicted"/>
<comment type="caution">
    <text evidence="6">The sequence shown here is derived from an EMBL/GenBank/DDBJ whole genome shotgun (WGS) entry which is preliminary data.</text>
</comment>
<dbReference type="Proteomes" id="UP000814385">
    <property type="component" value="Unassembled WGS sequence"/>
</dbReference>
<dbReference type="InterPro" id="IPR029787">
    <property type="entry name" value="Nucleotide_cyclase"/>
</dbReference>
<dbReference type="Gene3D" id="3.30.70.270">
    <property type="match status" value="1"/>
</dbReference>
<dbReference type="Pfam" id="PF13426">
    <property type="entry name" value="PAS_9"/>
    <property type="match status" value="1"/>
</dbReference>
<evidence type="ECO:0000259" key="4">
    <source>
        <dbReference type="PROSITE" id="PS50883"/>
    </source>
</evidence>
<dbReference type="CDD" id="cd01948">
    <property type="entry name" value="EAL"/>
    <property type="match status" value="1"/>
</dbReference>
<dbReference type="Pfam" id="PF08448">
    <property type="entry name" value="PAS_4"/>
    <property type="match status" value="1"/>
</dbReference>
<dbReference type="SMART" id="SM00267">
    <property type="entry name" value="GGDEF"/>
    <property type="match status" value="1"/>
</dbReference>
<dbReference type="InterPro" id="IPR000160">
    <property type="entry name" value="GGDEF_dom"/>
</dbReference>
<dbReference type="PANTHER" id="PTHR44757">
    <property type="entry name" value="DIGUANYLATE CYCLASE DGCP"/>
    <property type="match status" value="1"/>
</dbReference>
<dbReference type="NCBIfam" id="TIGR00229">
    <property type="entry name" value="sensory_box"/>
    <property type="match status" value="2"/>
</dbReference>
<dbReference type="InterPro" id="IPR052155">
    <property type="entry name" value="Biofilm_reg_signaling"/>
</dbReference>
<sequence>MVVAAVLLYERSAVQAGWWQTLLLLGGAWLLLAGFGLWGVCHYLDLRESEQRRRANERRLAALVSAIPDRIFVLDRQGRVLFANGREQASQERGGDLLLVDLLPGVSAESLRAAMQRIGSEGATAELEYSESADEGGIAHCHAVLSPLDASADADAGRLVMVVRDVTESKRVEERLRIAATAFETHLGVMITDASGDIVDVNTTFTQITGYEREEVLGRNPRLLNSGQQGLEFYQRMWEALTLNGRWQGEIWNRRKGGDLYPQWLTISAVRTPAGELTHYVATLHDLTERKAVEQELHHMVFFDPLTGLPNRRLLLDRLDGVLKDSYRSGKLAALVLLDLDHFQAVNDTLGHRCGDQLLVALAGRFATILRDTDTLSRLSGDEFAILLHDIHGDSDAAAIAVERVAAKLLESLKVPVTIAGQPLVVTASLGVSLFRQQEVSLEDALKQADLALMQAKRGGRNQVCFFDPQVQGRLKARAQLEIDLRQALGRGELAVAYQRQVDARGGTVGAEALLRWRHPQRGKVPPAEFIPIAEQTRLIVELGEWVLEMACRQLVAWAEVPTTAGWTVSVNVSPVQFRESRFVDQVQAVLTRTGAAPSRLKLEVTESLLIHDPDEVRARMIALKALGVRLSLDDFGTGYSSLAYLRRLPLDQIKIDQCFVRELLEDQASAAIVETIISLSASLKLEVIAEGVETAAQQHCLASRGCQFYQGFLYGRPEASIAL</sequence>
<dbReference type="InterPro" id="IPR001610">
    <property type="entry name" value="PAC"/>
</dbReference>
<keyword evidence="1" id="KW-0472">Membrane</keyword>
<protein>
    <submittedName>
        <fullName evidence="6">EAL domain-containing protein</fullName>
    </submittedName>
</protein>
<feature type="domain" description="EAL" evidence="4">
    <location>
        <begin position="478"/>
        <end position="724"/>
    </location>
</feature>
<dbReference type="PANTHER" id="PTHR44757:SF2">
    <property type="entry name" value="BIOFILM ARCHITECTURE MAINTENANCE PROTEIN MBAA"/>
    <property type="match status" value="1"/>
</dbReference>
<feature type="domain" description="PAS" evidence="2">
    <location>
        <begin position="56"/>
        <end position="84"/>
    </location>
</feature>
<dbReference type="InterPro" id="IPR000700">
    <property type="entry name" value="PAS-assoc_C"/>
</dbReference>
<dbReference type="InterPro" id="IPR035965">
    <property type="entry name" value="PAS-like_dom_sf"/>
</dbReference>
<dbReference type="Gene3D" id="3.20.20.450">
    <property type="entry name" value="EAL domain"/>
    <property type="match status" value="1"/>
</dbReference>
<dbReference type="SMART" id="SM00091">
    <property type="entry name" value="PAS"/>
    <property type="match status" value="2"/>
</dbReference>
<dbReference type="Pfam" id="PF00563">
    <property type="entry name" value="EAL"/>
    <property type="match status" value="1"/>
</dbReference>
<dbReference type="InterPro" id="IPR043128">
    <property type="entry name" value="Rev_trsase/Diguanyl_cyclase"/>
</dbReference>
<dbReference type="InterPro" id="IPR013656">
    <property type="entry name" value="PAS_4"/>
</dbReference>
<evidence type="ECO:0000259" key="3">
    <source>
        <dbReference type="PROSITE" id="PS50113"/>
    </source>
</evidence>
<dbReference type="PROSITE" id="PS50112">
    <property type="entry name" value="PAS"/>
    <property type="match status" value="2"/>
</dbReference>
<feature type="transmembrane region" description="Helical" evidence="1">
    <location>
        <begin position="23"/>
        <end position="44"/>
    </location>
</feature>
<reference evidence="6 7" key="1">
    <citation type="submission" date="2020-05" db="EMBL/GenBank/DDBJ databases">
        <title>Comparative genomic analysis of denitrifying bacteria from Halomonas genus.</title>
        <authorList>
            <person name="Wang L."/>
            <person name="Shao Z."/>
        </authorList>
    </citation>
    <scope>NUCLEOTIDE SEQUENCE [LARGE SCALE GENOMIC DNA]</scope>
    <source>
        <strain evidence="6 7">A4</strain>
    </source>
</reference>
<feature type="domain" description="PAC" evidence="3">
    <location>
        <begin position="247"/>
        <end position="299"/>
    </location>
</feature>
<dbReference type="InterPro" id="IPR035919">
    <property type="entry name" value="EAL_sf"/>
</dbReference>
<dbReference type="SMART" id="SM00086">
    <property type="entry name" value="PAC"/>
    <property type="match status" value="2"/>
</dbReference>
<evidence type="ECO:0000259" key="2">
    <source>
        <dbReference type="PROSITE" id="PS50112"/>
    </source>
</evidence>